<feature type="domain" description="Peptidoglycan binding-like" evidence="1">
    <location>
        <begin position="14"/>
        <end position="72"/>
    </location>
</feature>
<dbReference type="EMBL" id="JHEG04000001">
    <property type="protein sequence ID" value="KAF3884453.1"/>
    <property type="molecule type" value="Genomic_DNA"/>
</dbReference>
<accession>A0A0C1NAE2</accession>
<dbReference type="Pfam" id="PF01471">
    <property type="entry name" value="PG_binding_1"/>
    <property type="match status" value="1"/>
</dbReference>
<evidence type="ECO:0000313" key="3">
    <source>
        <dbReference type="EMBL" id="KIE09641.1"/>
    </source>
</evidence>
<reference evidence="3" key="1">
    <citation type="journal article" date="2015" name="Genome Announc.">
        <title>Draft Genome Sequence of Tolypothrix boutellei Strain VB521301.</title>
        <authorList>
            <person name="Chandrababunaidu M.M."/>
            <person name="Singh D."/>
            <person name="Sen D."/>
            <person name="Bhan S."/>
            <person name="Das S."/>
            <person name="Gupta A."/>
            <person name="Adhikary S.P."/>
            <person name="Tripathy S."/>
        </authorList>
    </citation>
    <scope>NUCLEOTIDE SEQUENCE</scope>
    <source>
        <strain evidence="3">VB521301</strain>
    </source>
</reference>
<name>A0A0C1NAE2_9CYAN</name>
<dbReference type="SUPFAM" id="SSF47090">
    <property type="entry name" value="PGBD-like"/>
    <property type="match status" value="1"/>
</dbReference>
<dbReference type="Proteomes" id="UP000029738">
    <property type="component" value="Unassembled WGS sequence"/>
</dbReference>
<comment type="caution">
    <text evidence="3">The sequence shown here is derived from an EMBL/GenBank/DDBJ whole genome shotgun (WGS) entry which is preliminary data.</text>
</comment>
<dbReference type="OrthoDB" id="515615at2"/>
<organism evidence="3">
    <name type="scientific">Tolypothrix bouteillei VB521301</name>
    <dbReference type="NCBI Taxonomy" id="1479485"/>
    <lineage>
        <taxon>Bacteria</taxon>
        <taxon>Bacillati</taxon>
        <taxon>Cyanobacteriota</taxon>
        <taxon>Cyanophyceae</taxon>
        <taxon>Nostocales</taxon>
        <taxon>Tolypothrichaceae</taxon>
        <taxon>Tolypothrix</taxon>
    </lineage>
</organism>
<evidence type="ECO:0000313" key="4">
    <source>
        <dbReference type="Proteomes" id="UP000029738"/>
    </source>
</evidence>
<evidence type="ECO:0000313" key="2">
    <source>
        <dbReference type="EMBL" id="KAF3884453.1"/>
    </source>
</evidence>
<evidence type="ECO:0000259" key="1">
    <source>
        <dbReference type="Pfam" id="PF01471"/>
    </source>
</evidence>
<reference evidence="2" key="2">
    <citation type="submission" date="2019-11" db="EMBL/GenBank/DDBJ databases">
        <title>Improved Assembly of Tolypothrix boutellei genome.</title>
        <authorList>
            <person name="Sarangi A.N."/>
            <person name="Mukherjee M."/>
            <person name="Ghosh S."/>
            <person name="Singh D."/>
            <person name="Das A."/>
            <person name="Kant S."/>
            <person name="Prusty A."/>
            <person name="Tripathy S."/>
        </authorList>
    </citation>
    <scope>NUCLEOTIDE SEQUENCE</scope>
    <source>
        <strain evidence="2">VB521301</strain>
    </source>
</reference>
<dbReference type="InterPro" id="IPR036365">
    <property type="entry name" value="PGBD-like_sf"/>
</dbReference>
<dbReference type="InterPro" id="IPR036366">
    <property type="entry name" value="PGBDSf"/>
</dbReference>
<dbReference type="RefSeq" id="WP_038074124.1">
    <property type="nucleotide sequence ID" value="NZ_JHEG04000001.1"/>
</dbReference>
<dbReference type="Gene3D" id="1.10.101.10">
    <property type="entry name" value="PGBD-like superfamily/PGBD"/>
    <property type="match status" value="1"/>
</dbReference>
<dbReference type="AlphaFoldDB" id="A0A0C1NAE2"/>
<protein>
    <submittedName>
        <fullName evidence="3">Peptidoglycan-binding protein</fullName>
    </submittedName>
</protein>
<proteinExistence type="predicted"/>
<keyword evidence="4" id="KW-1185">Reference proteome</keyword>
<dbReference type="InterPro" id="IPR002477">
    <property type="entry name" value="Peptidoglycan-bd-like"/>
</dbReference>
<dbReference type="STRING" id="1479485.DA73_0225215"/>
<dbReference type="EMBL" id="JHEG02000054">
    <property type="protein sequence ID" value="KIE09641.1"/>
    <property type="molecule type" value="Genomic_DNA"/>
</dbReference>
<sequence length="78" mass="8353">MSQQRPSTLRRGNQGAEVERLQRDLSYLGYDLGPAGIDGIFGEYTEKAVMAFQTDSHITVDGIVGPETGKALGARLAA</sequence>
<gene>
    <name evidence="3" type="ORF">DA73_0225215</name>
    <name evidence="2" type="ORF">DA73_0400002445</name>
</gene>